<dbReference type="SMART" id="SM00388">
    <property type="entry name" value="HisKA"/>
    <property type="match status" value="1"/>
</dbReference>
<keyword evidence="15" id="KW-1185">Reference proteome</keyword>
<keyword evidence="6 11" id="KW-0812">Transmembrane</keyword>
<dbReference type="Gene3D" id="3.30.565.10">
    <property type="entry name" value="Histidine kinase-like ATPase, C-terminal domain"/>
    <property type="match status" value="1"/>
</dbReference>
<feature type="transmembrane region" description="Helical" evidence="11">
    <location>
        <begin position="12"/>
        <end position="34"/>
    </location>
</feature>
<gene>
    <name evidence="14" type="ORF">FJ693_13810</name>
</gene>
<feature type="domain" description="HAMP" evidence="13">
    <location>
        <begin position="118"/>
        <end position="171"/>
    </location>
</feature>
<reference evidence="14 15" key="1">
    <citation type="submission" date="2019-07" db="EMBL/GenBank/DDBJ databases">
        <title>Georgenia wutianyii sp. nov. and Georgenia *** sp. nov. isolated from plateau pika (Ochotona curzoniae) in the Qinghai-Tibet plateau of China.</title>
        <authorList>
            <person name="Tian Z."/>
        </authorList>
    </citation>
    <scope>NUCLEOTIDE SEQUENCE [LARGE SCALE GENOMIC DNA]</scope>
    <source>
        <strain evidence="14 15">Z446</strain>
    </source>
</reference>
<evidence type="ECO:0000313" key="15">
    <source>
        <dbReference type="Proteomes" id="UP000318693"/>
    </source>
</evidence>
<dbReference type="SUPFAM" id="SSF47384">
    <property type="entry name" value="Homodimeric domain of signal transducing histidine kinase"/>
    <property type="match status" value="1"/>
</dbReference>
<dbReference type="InterPro" id="IPR003660">
    <property type="entry name" value="HAMP_dom"/>
</dbReference>
<dbReference type="CDD" id="cd06225">
    <property type="entry name" value="HAMP"/>
    <property type="match status" value="1"/>
</dbReference>
<dbReference type="PANTHER" id="PTHR45436:SF5">
    <property type="entry name" value="SENSOR HISTIDINE KINASE TRCS"/>
    <property type="match status" value="1"/>
</dbReference>
<dbReference type="InterPro" id="IPR005467">
    <property type="entry name" value="His_kinase_dom"/>
</dbReference>
<evidence type="ECO:0000259" key="13">
    <source>
        <dbReference type="PROSITE" id="PS50885"/>
    </source>
</evidence>
<dbReference type="InterPro" id="IPR004358">
    <property type="entry name" value="Sig_transdc_His_kin-like_C"/>
</dbReference>
<dbReference type="Proteomes" id="UP000318693">
    <property type="component" value="Unassembled WGS sequence"/>
</dbReference>
<dbReference type="AlphaFoldDB" id="A0A552WNQ4"/>
<dbReference type="SMART" id="SM00304">
    <property type="entry name" value="HAMP"/>
    <property type="match status" value="1"/>
</dbReference>
<dbReference type="SUPFAM" id="SSF55874">
    <property type="entry name" value="ATPase domain of HSP90 chaperone/DNA topoisomerase II/histidine kinase"/>
    <property type="match status" value="1"/>
</dbReference>
<dbReference type="GO" id="GO:0005886">
    <property type="term" value="C:plasma membrane"/>
    <property type="evidence" value="ECO:0007669"/>
    <property type="project" value="UniProtKB-SubCell"/>
</dbReference>
<keyword evidence="4" id="KW-0597">Phosphoprotein</keyword>
<evidence type="ECO:0000256" key="4">
    <source>
        <dbReference type="ARBA" id="ARBA00022553"/>
    </source>
</evidence>
<evidence type="ECO:0000256" key="10">
    <source>
        <dbReference type="ARBA" id="ARBA00023136"/>
    </source>
</evidence>
<dbReference type="Pfam" id="PF00672">
    <property type="entry name" value="HAMP"/>
    <property type="match status" value="1"/>
</dbReference>
<dbReference type="Gene3D" id="6.10.340.10">
    <property type="match status" value="1"/>
</dbReference>
<dbReference type="PROSITE" id="PS50885">
    <property type="entry name" value="HAMP"/>
    <property type="match status" value="1"/>
</dbReference>
<dbReference type="GO" id="GO:0000155">
    <property type="term" value="F:phosphorelay sensor kinase activity"/>
    <property type="evidence" value="ECO:0007669"/>
    <property type="project" value="InterPro"/>
</dbReference>
<evidence type="ECO:0000256" key="3">
    <source>
        <dbReference type="ARBA" id="ARBA00012438"/>
    </source>
</evidence>
<feature type="domain" description="Histidine kinase" evidence="12">
    <location>
        <begin position="179"/>
        <end position="397"/>
    </location>
</feature>
<dbReference type="InterPro" id="IPR050428">
    <property type="entry name" value="TCS_sensor_his_kinase"/>
</dbReference>
<comment type="caution">
    <text evidence="14">The sequence shown here is derived from an EMBL/GenBank/DDBJ whole genome shotgun (WGS) entry which is preliminary data.</text>
</comment>
<sequence>MTGRRWGFRARLTALIAAAFILGGTALLAVQYLVVQRLIEADVRTIAEIRFEPLEGCVRGVCKGPVPHASDDEAQMAATFEYTSELSDGVASDLLVWSVVVLAIFAVVAVVAAGWLSRRSLGRIAQITTATREINRDALHRRLALPGPQDEIKELGDTIDGMLDRLDDAFTRQERFVQSASHELRTPLTTTRAALEIPLAQGRVPADLEPEVRVALAANARSERLIAALLSVARSAERGRGVARATVLTADLAGLVADKLSQVRHDATARGIRIAAPPPRQLLAAADPELLEIALGNLVENGIGHNYDGGELTIRVGSDEDVVWVELENSGRRISNAEAARLTEPFNRGGESRLAGGGVGLGLTIVDTIARDQGGSVSLAPRPGGGLLTRLALPPATTGAG</sequence>
<evidence type="ECO:0000259" key="12">
    <source>
        <dbReference type="PROSITE" id="PS50109"/>
    </source>
</evidence>
<keyword evidence="5" id="KW-0808">Transferase</keyword>
<evidence type="ECO:0000256" key="2">
    <source>
        <dbReference type="ARBA" id="ARBA00004236"/>
    </source>
</evidence>
<dbReference type="Pfam" id="PF02518">
    <property type="entry name" value="HATPase_c"/>
    <property type="match status" value="1"/>
</dbReference>
<evidence type="ECO:0000256" key="7">
    <source>
        <dbReference type="ARBA" id="ARBA00022777"/>
    </source>
</evidence>
<evidence type="ECO:0000256" key="11">
    <source>
        <dbReference type="SAM" id="Phobius"/>
    </source>
</evidence>
<evidence type="ECO:0000256" key="5">
    <source>
        <dbReference type="ARBA" id="ARBA00022679"/>
    </source>
</evidence>
<name>A0A552WNQ4_9MICO</name>
<comment type="catalytic activity">
    <reaction evidence="1">
        <text>ATP + protein L-histidine = ADP + protein N-phospho-L-histidine.</text>
        <dbReference type="EC" id="2.7.13.3"/>
    </reaction>
</comment>
<keyword evidence="8 11" id="KW-1133">Transmembrane helix</keyword>
<proteinExistence type="predicted"/>
<dbReference type="PANTHER" id="PTHR45436">
    <property type="entry name" value="SENSOR HISTIDINE KINASE YKOH"/>
    <property type="match status" value="1"/>
</dbReference>
<dbReference type="Pfam" id="PF00512">
    <property type="entry name" value="HisKA"/>
    <property type="match status" value="1"/>
</dbReference>
<dbReference type="SMART" id="SM00387">
    <property type="entry name" value="HATPase_c"/>
    <property type="match status" value="1"/>
</dbReference>
<keyword evidence="7" id="KW-0418">Kinase</keyword>
<dbReference type="PROSITE" id="PS50109">
    <property type="entry name" value="HIS_KIN"/>
    <property type="match status" value="1"/>
</dbReference>
<keyword evidence="9" id="KW-0902">Two-component regulatory system</keyword>
<accession>A0A552WNQ4</accession>
<dbReference type="InterPro" id="IPR036890">
    <property type="entry name" value="HATPase_C_sf"/>
</dbReference>
<dbReference type="EMBL" id="VJXR01000045">
    <property type="protein sequence ID" value="TRW44401.1"/>
    <property type="molecule type" value="Genomic_DNA"/>
</dbReference>
<evidence type="ECO:0000256" key="8">
    <source>
        <dbReference type="ARBA" id="ARBA00022989"/>
    </source>
</evidence>
<protein>
    <recommendedName>
        <fullName evidence="3">histidine kinase</fullName>
        <ecNumber evidence="3">2.7.13.3</ecNumber>
    </recommendedName>
</protein>
<dbReference type="Gene3D" id="1.10.287.130">
    <property type="match status" value="1"/>
</dbReference>
<dbReference type="InterPro" id="IPR036097">
    <property type="entry name" value="HisK_dim/P_sf"/>
</dbReference>
<dbReference type="PRINTS" id="PR00344">
    <property type="entry name" value="BCTRLSENSOR"/>
</dbReference>
<dbReference type="CDD" id="cd00082">
    <property type="entry name" value="HisKA"/>
    <property type="match status" value="1"/>
</dbReference>
<dbReference type="RefSeq" id="WP_143419061.1">
    <property type="nucleotide sequence ID" value="NZ_VJXR01000045.1"/>
</dbReference>
<dbReference type="EC" id="2.7.13.3" evidence="3"/>
<evidence type="ECO:0000256" key="6">
    <source>
        <dbReference type="ARBA" id="ARBA00022692"/>
    </source>
</evidence>
<keyword evidence="10 11" id="KW-0472">Membrane</keyword>
<evidence type="ECO:0000256" key="9">
    <source>
        <dbReference type="ARBA" id="ARBA00023012"/>
    </source>
</evidence>
<dbReference type="InterPro" id="IPR003594">
    <property type="entry name" value="HATPase_dom"/>
</dbReference>
<evidence type="ECO:0000313" key="14">
    <source>
        <dbReference type="EMBL" id="TRW44401.1"/>
    </source>
</evidence>
<comment type="subcellular location">
    <subcellularLocation>
        <location evidence="2">Cell membrane</location>
    </subcellularLocation>
</comment>
<evidence type="ECO:0000256" key="1">
    <source>
        <dbReference type="ARBA" id="ARBA00000085"/>
    </source>
</evidence>
<dbReference type="InterPro" id="IPR003661">
    <property type="entry name" value="HisK_dim/P_dom"/>
</dbReference>
<organism evidence="14 15">
    <name type="scientific">Georgenia yuyongxinii</name>
    <dbReference type="NCBI Taxonomy" id="2589797"/>
    <lineage>
        <taxon>Bacteria</taxon>
        <taxon>Bacillati</taxon>
        <taxon>Actinomycetota</taxon>
        <taxon>Actinomycetes</taxon>
        <taxon>Micrococcales</taxon>
        <taxon>Bogoriellaceae</taxon>
        <taxon>Georgenia</taxon>
    </lineage>
</organism>
<feature type="transmembrane region" description="Helical" evidence="11">
    <location>
        <begin position="94"/>
        <end position="116"/>
    </location>
</feature>